<dbReference type="AlphaFoldDB" id="A0A482Y469"/>
<sequence length="183" mass="20211">MECVCNRSLVIQEERLQPILPSICFSSTTGSARVLSRPLYLGTERVGRVDEAVFKLVEYRSANVVVFPIPAVIATLRSRISASCCCSSVSRIPLISRSAVSQCRKPVTADRMRTGGLETVADRQLWVGVDSRITCVARAGRSCAPTRRRRRSTVRPAAGQAVRRRPVSPRCRTVGPRRRSNGR</sequence>
<evidence type="ECO:0000256" key="1">
    <source>
        <dbReference type="SAM" id="MobiDB-lite"/>
    </source>
</evidence>
<proteinExistence type="predicted"/>
<organism evidence="2 3">
    <name type="scientific">Natrinema hispanicum</name>
    <dbReference type="NCBI Taxonomy" id="392421"/>
    <lineage>
        <taxon>Archaea</taxon>
        <taxon>Methanobacteriati</taxon>
        <taxon>Methanobacteriota</taxon>
        <taxon>Stenosarchaea group</taxon>
        <taxon>Halobacteria</taxon>
        <taxon>Halobacteriales</taxon>
        <taxon>Natrialbaceae</taxon>
        <taxon>Natrinema</taxon>
    </lineage>
</organism>
<reference evidence="2 3" key="1">
    <citation type="submission" date="2019-02" db="EMBL/GenBank/DDBJ databases">
        <title>Genomic Encyclopedia of Archaeal and Bacterial Type Strains, Phase II (KMG-II): from individual species to whole genera.</title>
        <authorList>
            <person name="Goeker M."/>
        </authorList>
    </citation>
    <scope>NUCLEOTIDE SEQUENCE [LARGE SCALE GENOMIC DNA]</scope>
    <source>
        <strain evidence="2 3">DSM 18328</strain>
    </source>
</reference>
<name>A0A482Y469_9EURY</name>
<evidence type="ECO:0000313" key="3">
    <source>
        <dbReference type="Proteomes" id="UP000291097"/>
    </source>
</evidence>
<dbReference type="Proteomes" id="UP000291097">
    <property type="component" value="Unassembled WGS sequence"/>
</dbReference>
<feature type="region of interest" description="Disordered" evidence="1">
    <location>
        <begin position="146"/>
        <end position="183"/>
    </location>
</feature>
<protein>
    <submittedName>
        <fullName evidence="2">Uncharacterized protein</fullName>
    </submittedName>
</protein>
<comment type="caution">
    <text evidence="2">The sequence shown here is derived from an EMBL/GenBank/DDBJ whole genome shotgun (WGS) entry which is preliminary data.</text>
</comment>
<accession>A0A482Y469</accession>
<evidence type="ECO:0000313" key="2">
    <source>
        <dbReference type="EMBL" id="RZV08062.1"/>
    </source>
</evidence>
<gene>
    <name evidence="2" type="ORF">BDK88_3024</name>
</gene>
<dbReference type="EMBL" id="SHMP01000006">
    <property type="protein sequence ID" value="RZV08062.1"/>
    <property type="molecule type" value="Genomic_DNA"/>
</dbReference>